<dbReference type="Pfam" id="PF07687">
    <property type="entry name" value="M20_dimer"/>
    <property type="match status" value="1"/>
</dbReference>
<sequence>MTETYPIRPEDIDLPAFLEELRAWVSLESPTADPAAVNAMADRAAAHATALGLSVTRQPTDDATGDLLIARHGPEDRADGILILTHLDTVHAKGALAGPLPWRREGDKLFGPGVYDMKSGALMALYALALAGDRTAATVLFIPDEETGTYAGRPAVEAAARKARAVLVMEPARDGGKIVTGRRGSAIYRIEVHGRAAHSGTRPQDGRSAIRAAARLILTLEAMNDPARGIGVNVGVIQGGTTRNTIPALCVLDIDVRLPDRQAQDEVTAAIEALAPVDPDIRFEITGGVSRPAFSAEPGTLALLETARPIAEAMGYPLVPMTSGGGSDGNFTAALGLPTLDGLGPDGADAHTFNEHLLVPSIAPRLAMLANLLITLHEKPARGL</sequence>
<reference evidence="5 6" key="1">
    <citation type="submission" date="2019-04" db="EMBL/GenBank/DDBJ databases">
        <title>Crypto-aerobic microbial life in anoxic (sulfidic) marine sediments.</title>
        <authorList>
            <person name="Bhattacharya S."/>
            <person name="Roy C."/>
            <person name="Mondal N."/>
            <person name="Sarkar J."/>
            <person name="Mandal S."/>
            <person name="Rameez M.J."/>
            <person name="Ghosh W."/>
        </authorList>
    </citation>
    <scope>NUCLEOTIDE SEQUENCE [LARGE SCALE GENOMIC DNA]</scope>
    <source>
        <strain evidence="5 6">SBBC</strain>
    </source>
</reference>
<comment type="caution">
    <text evidence="5">The sequence shown here is derived from an EMBL/GenBank/DDBJ whole genome shotgun (WGS) entry which is preliminary data.</text>
</comment>
<evidence type="ECO:0000256" key="3">
    <source>
        <dbReference type="PIRSR" id="PIRSR037238-1"/>
    </source>
</evidence>
<dbReference type="InterPro" id="IPR050072">
    <property type="entry name" value="Peptidase_M20A"/>
</dbReference>
<accession>A0A4U0Z3L1</accession>
<dbReference type="PIRSF" id="PIRSF037238">
    <property type="entry name" value="Carboxypeptidase_G2"/>
    <property type="match status" value="1"/>
</dbReference>
<dbReference type="PANTHER" id="PTHR43808">
    <property type="entry name" value="ACETYLORNITHINE DEACETYLASE"/>
    <property type="match status" value="1"/>
</dbReference>
<dbReference type="AlphaFoldDB" id="A0A4U0Z3L1"/>
<feature type="active site" description="Proton acceptor" evidence="3">
    <location>
        <position position="145"/>
    </location>
</feature>
<evidence type="ECO:0000313" key="5">
    <source>
        <dbReference type="EMBL" id="TKA97776.1"/>
    </source>
</evidence>
<dbReference type="InterPro" id="IPR017150">
    <property type="entry name" value="Pept_M20_glutamate_carboxypep"/>
</dbReference>
<dbReference type="Gene3D" id="3.40.630.10">
    <property type="entry name" value="Zn peptidases"/>
    <property type="match status" value="1"/>
</dbReference>
<proteinExistence type="predicted"/>
<dbReference type="InterPro" id="IPR002933">
    <property type="entry name" value="Peptidase_M20"/>
</dbReference>
<dbReference type="Gene3D" id="3.30.70.360">
    <property type="match status" value="1"/>
</dbReference>
<dbReference type="InterPro" id="IPR036264">
    <property type="entry name" value="Bact_exopeptidase_dim_dom"/>
</dbReference>
<dbReference type="SUPFAM" id="SSF55031">
    <property type="entry name" value="Bacterial exopeptidase dimerisation domain"/>
    <property type="match status" value="1"/>
</dbReference>
<name>A0A4U0Z3L1_9RHOB</name>
<dbReference type="Pfam" id="PF01546">
    <property type="entry name" value="Peptidase_M20"/>
    <property type="match status" value="1"/>
</dbReference>
<dbReference type="Proteomes" id="UP000306340">
    <property type="component" value="Unassembled WGS sequence"/>
</dbReference>
<dbReference type="SUPFAM" id="SSF53187">
    <property type="entry name" value="Zn-dependent exopeptidases"/>
    <property type="match status" value="1"/>
</dbReference>
<evidence type="ECO:0000313" key="6">
    <source>
        <dbReference type="Proteomes" id="UP000306340"/>
    </source>
</evidence>
<gene>
    <name evidence="5" type="ORF">FAZ78_04355</name>
</gene>
<dbReference type="CDD" id="cd03885">
    <property type="entry name" value="M20_CPDG2"/>
    <property type="match status" value="1"/>
</dbReference>
<evidence type="ECO:0000256" key="2">
    <source>
        <dbReference type="ARBA" id="ARBA00022801"/>
    </source>
</evidence>
<feature type="domain" description="Peptidase M20 dimerisation" evidence="4">
    <location>
        <begin position="180"/>
        <end position="275"/>
    </location>
</feature>
<protein>
    <submittedName>
        <fullName evidence="5">M20 family metallopeptidase</fullName>
    </submittedName>
</protein>
<organism evidence="5 6">
    <name type="scientific">Cereibacter changlensis</name>
    <dbReference type="NCBI Taxonomy" id="402884"/>
    <lineage>
        <taxon>Bacteria</taxon>
        <taxon>Pseudomonadati</taxon>
        <taxon>Pseudomonadota</taxon>
        <taxon>Alphaproteobacteria</taxon>
        <taxon>Rhodobacterales</taxon>
        <taxon>Paracoccaceae</taxon>
        <taxon>Cereibacter</taxon>
    </lineage>
</organism>
<keyword evidence="2" id="KW-0378">Hydrolase</keyword>
<dbReference type="GO" id="GO:0016787">
    <property type="term" value="F:hydrolase activity"/>
    <property type="evidence" value="ECO:0007669"/>
    <property type="project" value="UniProtKB-KW"/>
</dbReference>
<feature type="active site" evidence="3">
    <location>
        <position position="88"/>
    </location>
</feature>
<evidence type="ECO:0000259" key="4">
    <source>
        <dbReference type="Pfam" id="PF07687"/>
    </source>
</evidence>
<dbReference type="RefSeq" id="WP_136791466.1">
    <property type="nucleotide sequence ID" value="NZ_SWAU01000023.1"/>
</dbReference>
<dbReference type="EMBL" id="SWAU01000023">
    <property type="protein sequence ID" value="TKA97776.1"/>
    <property type="molecule type" value="Genomic_DNA"/>
</dbReference>
<evidence type="ECO:0000256" key="1">
    <source>
        <dbReference type="ARBA" id="ARBA00022723"/>
    </source>
</evidence>
<dbReference type="PANTHER" id="PTHR43808:SF9">
    <property type="entry name" value="BLL0789 PROTEIN"/>
    <property type="match status" value="1"/>
</dbReference>
<keyword evidence="1" id="KW-0479">Metal-binding</keyword>
<dbReference type="InterPro" id="IPR011650">
    <property type="entry name" value="Peptidase_M20_dimer"/>
</dbReference>
<dbReference type="GO" id="GO:0046872">
    <property type="term" value="F:metal ion binding"/>
    <property type="evidence" value="ECO:0007669"/>
    <property type="project" value="UniProtKB-KW"/>
</dbReference>